<feature type="transmembrane region" description="Helical" evidence="7">
    <location>
        <begin position="12"/>
        <end position="36"/>
    </location>
</feature>
<feature type="domain" description="Palmitoyltransferase DHHC" evidence="9">
    <location>
        <begin position="89"/>
        <end position="227"/>
    </location>
</feature>
<keyword evidence="6 7" id="KW-0012">Acyltransferase</keyword>
<dbReference type="EMBL" id="CAJZBQ010000015">
    <property type="protein sequence ID" value="CAG9316023.1"/>
    <property type="molecule type" value="Genomic_DNA"/>
</dbReference>
<evidence type="ECO:0000256" key="7">
    <source>
        <dbReference type="RuleBase" id="RU079119"/>
    </source>
</evidence>
<dbReference type="PANTHER" id="PTHR22883:SF306">
    <property type="entry name" value="PROTEIN S-ACYLTRANSFERASE 18"/>
    <property type="match status" value="1"/>
</dbReference>
<dbReference type="GO" id="GO:0016020">
    <property type="term" value="C:membrane"/>
    <property type="evidence" value="ECO:0007669"/>
    <property type="project" value="UniProtKB-SubCell"/>
</dbReference>
<evidence type="ECO:0000256" key="3">
    <source>
        <dbReference type="ARBA" id="ARBA00022692"/>
    </source>
</evidence>
<proteinExistence type="inferred from homology"/>
<accession>A0AAU9IPT8</accession>
<dbReference type="AlphaFoldDB" id="A0AAU9IPT8"/>
<evidence type="ECO:0000256" key="4">
    <source>
        <dbReference type="ARBA" id="ARBA00022989"/>
    </source>
</evidence>
<comment type="caution">
    <text evidence="10">The sequence shown here is derived from an EMBL/GenBank/DDBJ whole genome shotgun (WGS) entry which is preliminary data.</text>
</comment>
<feature type="transmembrane region" description="Helical" evidence="7">
    <location>
        <begin position="42"/>
        <end position="64"/>
    </location>
</feature>
<dbReference type="Proteomes" id="UP001162131">
    <property type="component" value="Unassembled WGS sequence"/>
</dbReference>
<keyword evidence="4 7" id="KW-1133">Transmembrane helix</keyword>
<evidence type="ECO:0000256" key="1">
    <source>
        <dbReference type="ARBA" id="ARBA00004141"/>
    </source>
</evidence>
<keyword evidence="2 7" id="KW-0808">Transferase</keyword>
<evidence type="ECO:0000259" key="9">
    <source>
        <dbReference type="Pfam" id="PF01529"/>
    </source>
</evidence>
<comment type="catalytic activity">
    <reaction evidence="7">
        <text>L-cysteinyl-[protein] + hexadecanoyl-CoA = S-hexadecanoyl-L-cysteinyl-[protein] + CoA</text>
        <dbReference type="Rhea" id="RHEA:36683"/>
        <dbReference type="Rhea" id="RHEA-COMP:10131"/>
        <dbReference type="Rhea" id="RHEA-COMP:11032"/>
        <dbReference type="ChEBI" id="CHEBI:29950"/>
        <dbReference type="ChEBI" id="CHEBI:57287"/>
        <dbReference type="ChEBI" id="CHEBI:57379"/>
        <dbReference type="ChEBI" id="CHEBI:74151"/>
        <dbReference type="EC" id="2.3.1.225"/>
    </reaction>
</comment>
<feature type="region of interest" description="Disordered" evidence="8">
    <location>
        <begin position="257"/>
        <end position="285"/>
    </location>
</feature>
<dbReference type="GO" id="GO:0019706">
    <property type="term" value="F:protein-cysteine S-palmitoyltransferase activity"/>
    <property type="evidence" value="ECO:0007669"/>
    <property type="project" value="UniProtKB-EC"/>
</dbReference>
<dbReference type="PROSITE" id="PS50216">
    <property type="entry name" value="DHHC"/>
    <property type="match status" value="1"/>
</dbReference>
<sequence length="316" mass="35864">MRKNGFRRPINPYQVSSWVFTFLFTAIFYILMLPAFQVDQAVLIGAAFSMFLTLFLMLGFLCTYSDPTDPAVIQGLQARIKSISVDAKKYPKICKLCRTHVSAGSKHCRFCNRCVNGFDHHCKWLNNCIGKKNYSTFAKLISVLEIILIMIVGTGSGILAGVLEDKDIKQNLIQNFNFSELLIKIYIAIICITVIICGIITIANAQLILLHIWLNYKGMSTYEYILKKRKAKASVSSENAVKGYSLNEMYEPYEENPEYSKDQTMVENSQAHHKQNLSFDSQSEANFEESMKFEKKCLTEAKNSLEHHSANRLASA</sequence>
<reference evidence="10" key="1">
    <citation type="submission" date="2021-09" db="EMBL/GenBank/DDBJ databases">
        <authorList>
            <consortium name="AG Swart"/>
            <person name="Singh M."/>
            <person name="Singh A."/>
            <person name="Seah K."/>
            <person name="Emmerich C."/>
        </authorList>
    </citation>
    <scope>NUCLEOTIDE SEQUENCE</scope>
    <source>
        <strain evidence="10">ATCC30299</strain>
    </source>
</reference>
<name>A0AAU9IPT8_9CILI</name>
<feature type="transmembrane region" description="Helical" evidence="7">
    <location>
        <begin position="140"/>
        <end position="163"/>
    </location>
</feature>
<evidence type="ECO:0000256" key="5">
    <source>
        <dbReference type="ARBA" id="ARBA00023136"/>
    </source>
</evidence>
<evidence type="ECO:0000256" key="2">
    <source>
        <dbReference type="ARBA" id="ARBA00022679"/>
    </source>
</evidence>
<keyword evidence="11" id="KW-1185">Reference proteome</keyword>
<comment type="domain">
    <text evidence="7">The DHHC domain is required for palmitoyltransferase activity.</text>
</comment>
<dbReference type="PANTHER" id="PTHR22883">
    <property type="entry name" value="ZINC FINGER DHHC DOMAIN CONTAINING PROTEIN"/>
    <property type="match status" value="1"/>
</dbReference>
<dbReference type="EC" id="2.3.1.225" evidence="7"/>
<keyword evidence="5 7" id="KW-0472">Membrane</keyword>
<keyword evidence="3 7" id="KW-0812">Transmembrane</keyword>
<gene>
    <name evidence="10" type="ORF">BSTOLATCC_MIC15467</name>
</gene>
<feature type="compositionally biased region" description="Polar residues" evidence="8">
    <location>
        <begin position="276"/>
        <end position="285"/>
    </location>
</feature>
<dbReference type="GO" id="GO:0005783">
    <property type="term" value="C:endoplasmic reticulum"/>
    <property type="evidence" value="ECO:0007669"/>
    <property type="project" value="TreeGrafter"/>
</dbReference>
<dbReference type="GO" id="GO:0005794">
    <property type="term" value="C:Golgi apparatus"/>
    <property type="evidence" value="ECO:0007669"/>
    <property type="project" value="TreeGrafter"/>
</dbReference>
<evidence type="ECO:0000256" key="8">
    <source>
        <dbReference type="SAM" id="MobiDB-lite"/>
    </source>
</evidence>
<evidence type="ECO:0000256" key="6">
    <source>
        <dbReference type="ARBA" id="ARBA00023315"/>
    </source>
</evidence>
<comment type="similarity">
    <text evidence="7">Belongs to the DHHC palmitoyltransferase family.</text>
</comment>
<dbReference type="InterPro" id="IPR001594">
    <property type="entry name" value="Palmitoyltrfase_DHHC"/>
</dbReference>
<organism evidence="10 11">
    <name type="scientific">Blepharisma stoltei</name>
    <dbReference type="NCBI Taxonomy" id="1481888"/>
    <lineage>
        <taxon>Eukaryota</taxon>
        <taxon>Sar</taxon>
        <taxon>Alveolata</taxon>
        <taxon>Ciliophora</taxon>
        <taxon>Postciliodesmatophora</taxon>
        <taxon>Heterotrichea</taxon>
        <taxon>Heterotrichida</taxon>
        <taxon>Blepharismidae</taxon>
        <taxon>Blepharisma</taxon>
    </lineage>
</organism>
<evidence type="ECO:0000313" key="11">
    <source>
        <dbReference type="Proteomes" id="UP001162131"/>
    </source>
</evidence>
<evidence type="ECO:0000313" key="10">
    <source>
        <dbReference type="EMBL" id="CAG9316023.1"/>
    </source>
</evidence>
<protein>
    <recommendedName>
        <fullName evidence="7">Palmitoyltransferase</fullName>
        <ecNumber evidence="7">2.3.1.225</ecNumber>
    </recommendedName>
</protein>
<comment type="subcellular location">
    <subcellularLocation>
        <location evidence="1">Membrane</location>
        <topology evidence="1">Multi-pass membrane protein</topology>
    </subcellularLocation>
</comment>
<feature type="transmembrane region" description="Helical" evidence="7">
    <location>
        <begin position="183"/>
        <end position="210"/>
    </location>
</feature>
<dbReference type="GO" id="GO:0006612">
    <property type="term" value="P:protein targeting to membrane"/>
    <property type="evidence" value="ECO:0007669"/>
    <property type="project" value="TreeGrafter"/>
</dbReference>
<dbReference type="InterPro" id="IPR039859">
    <property type="entry name" value="PFA4/ZDH16/20/ERF2-like"/>
</dbReference>
<dbReference type="Pfam" id="PF01529">
    <property type="entry name" value="DHHC"/>
    <property type="match status" value="1"/>
</dbReference>